<evidence type="ECO:0000313" key="2">
    <source>
        <dbReference type="Proteomes" id="UP000004459"/>
    </source>
</evidence>
<proteinExistence type="predicted"/>
<sequence>MAARLFRKKRTLRRRGDAGRGRLTQYVKRAGLISARPFL</sequence>
<organism evidence="1 2">
    <name type="scientific">Flavonifractor plautii ATCC 29863</name>
    <dbReference type="NCBI Taxonomy" id="411475"/>
    <lineage>
        <taxon>Bacteria</taxon>
        <taxon>Bacillati</taxon>
        <taxon>Bacillota</taxon>
        <taxon>Clostridia</taxon>
        <taxon>Eubacteriales</taxon>
        <taxon>Oscillospiraceae</taxon>
        <taxon>Flavonifractor</taxon>
    </lineage>
</organism>
<dbReference type="Proteomes" id="UP000004459">
    <property type="component" value="Unassembled WGS sequence"/>
</dbReference>
<protein>
    <submittedName>
        <fullName evidence="1">Uncharacterized protein</fullName>
    </submittedName>
</protein>
<reference evidence="1 2" key="1">
    <citation type="submission" date="2011-08" db="EMBL/GenBank/DDBJ databases">
        <authorList>
            <person name="Weinstock G."/>
            <person name="Sodergren E."/>
            <person name="Clifton S."/>
            <person name="Fulton L."/>
            <person name="Fulton B."/>
            <person name="Courtney L."/>
            <person name="Fronick C."/>
            <person name="Harrison M."/>
            <person name="Strong C."/>
            <person name="Farmer C."/>
            <person name="Delahaunty K."/>
            <person name="Markovic C."/>
            <person name="Hall O."/>
            <person name="Minx P."/>
            <person name="Tomlinson C."/>
            <person name="Mitreva M."/>
            <person name="Hou S."/>
            <person name="Chen J."/>
            <person name="Wollam A."/>
            <person name="Pepin K.H."/>
            <person name="Johnson M."/>
            <person name="Bhonagiri V."/>
            <person name="Zhang X."/>
            <person name="Suruliraj S."/>
            <person name="Warren W."/>
            <person name="Chinwalla A."/>
            <person name="Mardis E.R."/>
            <person name="Wilson R.K."/>
        </authorList>
    </citation>
    <scope>NUCLEOTIDE SEQUENCE [LARGE SCALE GENOMIC DNA]</scope>
    <source>
        <strain evidence="1 2">ATCC 29863</strain>
    </source>
</reference>
<evidence type="ECO:0000313" key="1">
    <source>
        <dbReference type="EMBL" id="EHM40675.1"/>
    </source>
</evidence>
<dbReference type="AlphaFoldDB" id="G9YVA5"/>
<name>G9YVA5_FLAPL</name>
<accession>G9YVA5</accession>
<dbReference type="EMBL" id="AGCK01000284">
    <property type="protein sequence ID" value="EHM40675.1"/>
    <property type="molecule type" value="Genomic_DNA"/>
</dbReference>
<comment type="caution">
    <text evidence="1">The sequence shown here is derived from an EMBL/GenBank/DDBJ whole genome shotgun (WGS) entry which is preliminary data.</text>
</comment>
<gene>
    <name evidence="1" type="ORF">HMPREF0372_03470</name>
</gene>
<dbReference type="HOGENOM" id="CLU_3310148_0_0_9"/>